<dbReference type="PANTHER" id="PTHR43265">
    <property type="entry name" value="ESTERASE ESTD"/>
    <property type="match status" value="1"/>
</dbReference>
<dbReference type="InterPro" id="IPR022742">
    <property type="entry name" value="Hydrolase_4"/>
</dbReference>
<evidence type="ECO:0000259" key="2">
    <source>
        <dbReference type="Pfam" id="PF12146"/>
    </source>
</evidence>
<dbReference type="PANTHER" id="PTHR43265:SF1">
    <property type="entry name" value="ESTERASE ESTD"/>
    <property type="match status" value="1"/>
</dbReference>
<gene>
    <name evidence="3" type="ORF">H9625_04045</name>
</gene>
<keyword evidence="1" id="KW-0732">Signal</keyword>
<sequence>MKLKKLFFTLALMLGCISASAQTDSTFYIKGPMGRLAARLQLPALQQGEKCPMVILCHGFTANMQGPLFDTISDKLTEAGIGVVRFDFNGHGASEGDFINMTVPNEIDDALAVIAFTRNLPQTASISLLGHSQGGVVSAMTAGRLGKYAIRSVVLMAPAAVLRDDALRGNTMGVVYDPWHAPEYITMPSGHKLGRNYIQTALELPIYETASRYDGPVLVIHGMDDRIVPYTYGERFHQTMKKSEMTLIPGENHGFGANLPYATSVASSWLIKKLKDGK</sequence>
<feature type="chain" id="PRO_5045203832" evidence="1">
    <location>
        <begin position="22"/>
        <end position="278"/>
    </location>
</feature>
<proteinExistence type="predicted"/>
<dbReference type="EMBL" id="JACSPP010000007">
    <property type="protein sequence ID" value="MBD8039626.1"/>
    <property type="molecule type" value="Genomic_DNA"/>
</dbReference>
<evidence type="ECO:0000256" key="1">
    <source>
        <dbReference type="SAM" id="SignalP"/>
    </source>
</evidence>
<keyword evidence="4" id="KW-1185">Reference proteome</keyword>
<reference evidence="3 4" key="1">
    <citation type="submission" date="2020-08" db="EMBL/GenBank/DDBJ databases">
        <title>A Genomic Blueprint of the Chicken Gut Microbiome.</title>
        <authorList>
            <person name="Gilroy R."/>
            <person name="Ravi A."/>
            <person name="Getino M."/>
            <person name="Pursley I."/>
            <person name="Horton D.L."/>
            <person name="Alikhan N.-F."/>
            <person name="Baker D."/>
            <person name="Gharbi K."/>
            <person name="Hall N."/>
            <person name="Watson M."/>
            <person name="Adriaenssens E.M."/>
            <person name="Foster-Nyarko E."/>
            <person name="Jarju S."/>
            <person name="Secka A."/>
            <person name="Antonio M."/>
            <person name="Oren A."/>
            <person name="Chaudhuri R."/>
            <person name="La Ragione R.M."/>
            <person name="Hildebrand F."/>
            <person name="Pallen M.J."/>
        </authorList>
    </citation>
    <scope>NUCLEOTIDE SEQUENCE [LARGE SCALE GENOMIC DNA]</scope>
    <source>
        <strain evidence="3 4">Sa1CVN1</strain>
    </source>
</reference>
<organism evidence="3 4">
    <name type="scientific">Phocaeicola intestinalis</name>
    <dbReference type="NCBI Taxonomy" id="2762212"/>
    <lineage>
        <taxon>Bacteria</taxon>
        <taxon>Pseudomonadati</taxon>
        <taxon>Bacteroidota</taxon>
        <taxon>Bacteroidia</taxon>
        <taxon>Bacteroidales</taxon>
        <taxon>Bacteroidaceae</taxon>
        <taxon>Phocaeicola</taxon>
    </lineage>
</organism>
<dbReference type="Gene3D" id="3.40.50.1820">
    <property type="entry name" value="alpha/beta hydrolase"/>
    <property type="match status" value="1"/>
</dbReference>
<accession>A0ABR8Y664</accession>
<dbReference type="Proteomes" id="UP000620874">
    <property type="component" value="Unassembled WGS sequence"/>
</dbReference>
<comment type="caution">
    <text evidence="3">The sequence shown here is derived from an EMBL/GenBank/DDBJ whole genome shotgun (WGS) entry which is preliminary data.</text>
</comment>
<dbReference type="Pfam" id="PF12146">
    <property type="entry name" value="Hydrolase_4"/>
    <property type="match status" value="1"/>
</dbReference>
<dbReference type="InterPro" id="IPR029058">
    <property type="entry name" value="AB_hydrolase_fold"/>
</dbReference>
<evidence type="ECO:0000313" key="3">
    <source>
        <dbReference type="EMBL" id="MBD8039626.1"/>
    </source>
</evidence>
<dbReference type="GO" id="GO:0016787">
    <property type="term" value="F:hydrolase activity"/>
    <property type="evidence" value="ECO:0007669"/>
    <property type="project" value="UniProtKB-KW"/>
</dbReference>
<dbReference type="InterPro" id="IPR053145">
    <property type="entry name" value="AB_hydrolase_Est10"/>
</dbReference>
<dbReference type="PROSITE" id="PS51257">
    <property type="entry name" value="PROKAR_LIPOPROTEIN"/>
    <property type="match status" value="1"/>
</dbReference>
<feature type="signal peptide" evidence="1">
    <location>
        <begin position="1"/>
        <end position="21"/>
    </location>
</feature>
<evidence type="ECO:0000313" key="4">
    <source>
        <dbReference type="Proteomes" id="UP000620874"/>
    </source>
</evidence>
<protein>
    <submittedName>
        <fullName evidence="3">Alpha/beta fold hydrolase</fullName>
    </submittedName>
</protein>
<dbReference type="RefSeq" id="WP_087208277.1">
    <property type="nucleotide sequence ID" value="NZ_JACSPP010000007.1"/>
</dbReference>
<name>A0ABR8Y664_9BACT</name>
<dbReference type="SUPFAM" id="SSF53474">
    <property type="entry name" value="alpha/beta-Hydrolases"/>
    <property type="match status" value="1"/>
</dbReference>
<keyword evidence="3" id="KW-0378">Hydrolase</keyword>
<feature type="domain" description="Serine aminopeptidase S33" evidence="2">
    <location>
        <begin position="52"/>
        <end position="164"/>
    </location>
</feature>